<reference evidence="4" key="1">
    <citation type="journal article" date="2019" name="PLoS Negl. Trop. Dis.">
        <title>Revisiting the worldwide diversity of Leptospira species in the environment.</title>
        <authorList>
            <person name="Vincent A.T."/>
            <person name="Schiettekatte O."/>
            <person name="Bourhy P."/>
            <person name="Veyrier F.J."/>
            <person name="Picardeau M."/>
        </authorList>
    </citation>
    <scope>NUCLEOTIDE SEQUENCE [LARGE SCALE GENOMIC DNA]</scope>
    <source>
        <strain evidence="4">201400974</strain>
    </source>
</reference>
<feature type="domain" description="N-acetyltransferase" evidence="3">
    <location>
        <begin position="4"/>
        <end position="153"/>
    </location>
</feature>
<proteinExistence type="predicted"/>
<dbReference type="Pfam" id="PF00583">
    <property type="entry name" value="Acetyltransf_1"/>
    <property type="match status" value="1"/>
</dbReference>
<dbReference type="PANTHER" id="PTHR43877:SF2">
    <property type="entry name" value="AMINOALKYLPHOSPHONATE N-ACETYLTRANSFERASE-RELATED"/>
    <property type="match status" value="1"/>
</dbReference>
<evidence type="ECO:0000256" key="2">
    <source>
        <dbReference type="ARBA" id="ARBA00023315"/>
    </source>
</evidence>
<organism evidence="4 5">
    <name type="scientific">Leptospira ilyithenensis</name>
    <dbReference type="NCBI Taxonomy" id="2484901"/>
    <lineage>
        <taxon>Bacteria</taxon>
        <taxon>Pseudomonadati</taxon>
        <taxon>Spirochaetota</taxon>
        <taxon>Spirochaetia</taxon>
        <taxon>Leptospirales</taxon>
        <taxon>Leptospiraceae</taxon>
        <taxon>Leptospira</taxon>
    </lineage>
</organism>
<keyword evidence="2" id="KW-0012">Acyltransferase</keyword>
<protein>
    <submittedName>
        <fullName evidence="4">N-acetyltransferase</fullName>
    </submittedName>
</protein>
<keyword evidence="5" id="KW-1185">Reference proteome</keyword>
<accession>A0A4R9LNX7</accession>
<dbReference type="Proteomes" id="UP000298264">
    <property type="component" value="Unassembled WGS sequence"/>
</dbReference>
<dbReference type="OrthoDB" id="67353at2"/>
<dbReference type="AlphaFoldDB" id="A0A4R9LNX7"/>
<dbReference type="InterPro" id="IPR000182">
    <property type="entry name" value="GNAT_dom"/>
</dbReference>
<dbReference type="RefSeq" id="WP_135764874.1">
    <property type="nucleotide sequence ID" value="NZ_RQHV01000059.1"/>
</dbReference>
<name>A0A4R9LNX7_9LEPT</name>
<sequence length="153" mass="17284">MAEIQIKKEKSDSPVVYKMSNALWEEIQTRYSFQAPNPYQPKDFAEDWSGVWIAYDGETAVGSIALLPFEGEESELDLMFVSKNHRKQGIAEKLLATVESFATETGYTSIKLRAGEPQPEAIAFYKKMGFEPIPSFGKWKSDLTAVCFEKVLN</sequence>
<gene>
    <name evidence="4" type="ORF">EHS11_13180</name>
</gene>
<evidence type="ECO:0000259" key="3">
    <source>
        <dbReference type="PROSITE" id="PS51186"/>
    </source>
</evidence>
<dbReference type="SUPFAM" id="SSF55729">
    <property type="entry name" value="Acyl-CoA N-acyltransferases (Nat)"/>
    <property type="match status" value="1"/>
</dbReference>
<dbReference type="PROSITE" id="PS51186">
    <property type="entry name" value="GNAT"/>
    <property type="match status" value="1"/>
</dbReference>
<dbReference type="Gene3D" id="3.40.630.30">
    <property type="match status" value="1"/>
</dbReference>
<comment type="caution">
    <text evidence="4">The sequence shown here is derived from an EMBL/GenBank/DDBJ whole genome shotgun (WGS) entry which is preliminary data.</text>
</comment>
<evidence type="ECO:0000256" key="1">
    <source>
        <dbReference type="ARBA" id="ARBA00022679"/>
    </source>
</evidence>
<dbReference type="GO" id="GO:0016747">
    <property type="term" value="F:acyltransferase activity, transferring groups other than amino-acyl groups"/>
    <property type="evidence" value="ECO:0007669"/>
    <property type="project" value="InterPro"/>
</dbReference>
<dbReference type="InterPro" id="IPR050832">
    <property type="entry name" value="Bact_Acetyltransf"/>
</dbReference>
<evidence type="ECO:0000313" key="5">
    <source>
        <dbReference type="Proteomes" id="UP000298264"/>
    </source>
</evidence>
<evidence type="ECO:0000313" key="4">
    <source>
        <dbReference type="EMBL" id="TGN08708.1"/>
    </source>
</evidence>
<dbReference type="PANTHER" id="PTHR43877">
    <property type="entry name" value="AMINOALKYLPHOSPHONATE N-ACETYLTRANSFERASE-RELATED-RELATED"/>
    <property type="match status" value="1"/>
</dbReference>
<keyword evidence="1 4" id="KW-0808">Transferase</keyword>
<dbReference type="InterPro" id="IPR016181">
    <property type="entry name" value="Acyl_CoA_acyltransferase"/>
</dbReference>
<dbReference type="EMBL" id="RQHV01000059">
    <property type="protein sequence ID" value="TGN08708.1"/>
    <property type="molecule type" value="Genomic_DNA"/>
</dbReference>
<dbReference type="CDD" id="cd04301">
    <property type="entry name" value="NAT_SF"/>
    <property type="match status" value="1"/>
</dbReference>